<reference evidence="4" key="1">
    <citation type="submission" date="2021-09" db="EMBL/GenBank/DDBJ databases">
        <authorList>
            <consortium name="AG Swart"/>
            <person name="Singh M."/>
            <person name="Singh A."/>
            <person name="Seah K."/>
            <person name="Emmerich C."/>
        </authorList>
    </citation>
    <scope>NUCLEOTIDE SEQUENCE</scope>
    <source>
        <strain evidence="4">ATCC30299</strain>
    </source>
</reference>
<dbReference type="Gene3D" id="2.40.160.50">
    <property type="entry name" value="membrane protein fhac: a member of the omp85/tpsb transporter family"/>
    <property type="match status" value="1"/>
</dbReference>
<gene>
    <name evidence="4" type="ORF">BSTOLATCC_MIC5106</name>
</gene>
<evidence type="ECO:0000256" key="2">
    <source>
        <dbReference type="ARBA" id="ARBA00023136"/>
    </source>
</evidence>
<organism evidence="4 5">
    <name type="scientific">Blepharisma stoltei</name>
    <dbReference type="NCBI Taxonomy" id="1481888"/>
    <lineage>
        <taxon>Eukaryota</taxon>
        <taxon>Sar</taxon>
        <taxon>Alveolata</taxon>
        <taxon>Ciliophora</taxon>
        <taxon>Postciliodesmatophora</taxon>
        <taxon>Heterotrichea</taxon>
        <taxon>Heterotrichida</taxon>
        <taxon>Blepharismidae</taxon>
        <taxon>Blepharisma</taxon>
    </lineage>
</organism>
<dbReference type="Pfam" id="PF01103">
    <property type="entry name" value="Omp85"/>
    <property type="match status" value="1"/>
</dbReference>
<accession>A0AAU9IEV0</accession>
<dbReference type="Proteomes" id="UP001162131">
    <property type="component" value="Unassembled WGS sequence"/>
</dbReference>
<dbReference type="InterPro" id="IPR000184">
    <property type="entry name" value="Bac_surfAg_D15"/>
</dbReference>
<dbReference type="EMBL" id="CAJZBQ010000005">
    <property type="protein sequence ID" value="CAG9311846.1"/>
    <property type="molecule type" value="Genomic_DNA"/>
</dbReference>
<sequence length="427" mass="48785">MDELKELRDNAKNPILNVELEFQHTSTNPEVLKKYFRSLTKSRSVEDLHEKIKESVYKLNALDLYKGCDVIVLPGKAIDSALIQFVLKDKRWWSLSFGATADNEGGKSVLSAHFRNLRGKADLTNVNVEYKLNTGTWGYEMFHHDRLYMPGKWETMYSVKKYSDELDQNIKEHAYGGSFSLRSSDGKHKLEAGRYIRTNEIATEYASLPLLKQELPVSVKNYIAHTYTRDLRDNPSEPRTGILSTLTNEFAFGGDVNFHKIDFKIHHYFPILSDIVFQSTFGLGAFMPWRNTKTRINDRYRSRYIKGFQAIGTREQPADPAMRGKYAIEGDDLGKLSVLNMEAKIHFYNSPVLSGVGLVPYIYANMICEEPHKFTNAKTYFKEKARGSFGIGLGWVGGFGRIEFSYASHVWKKPGDVSAEFQVLFGE</sequence>
<dbReference type="GO" id="GO:0019867">
    <property type="term" value="C:outer membrane"/>
    <property type="evidence" value="ECO:0007669"/>
    <property type="project" value="InterPro"/>
</dbReference>
<protein>
    <recommendedName>
        <fullName evidence="3">Bacterial surface antigen (D15) domain-containing protein</fullName>
    </recommendedName>
</protein>
<comment type="subcellular location">
    <subcellularLocation>
        <location evidence="1">Membrane</location>
    </subcellularLocation>
</comment>
<name>A0AAU9IEV0_9CILI</name>
<keyword evidence="5" id="KW-1185">Reference proteome</keyword>
<evidence type="ECO:0000256" key="1">
    <source>
        <dbReference type="ARBA" id="ARBA00004370"/>
    </source>
</evidence>
<proteinExistence type="predicted"/>
<evidence type="ECO:0000313" key="5">
    <source>
        <dbReference type="Proteomes" id="UP001162131"/>
    </source>
</evidence>
<evidence type="ECO:0000259" key="3">
    <source>
        <dbReference type="Pfam" id="PF01103"/>
    </source>
</evidence>
<dbReference type="AlphaFoldDB" id="A0AAU9IEV0"/>
<comment type="caution">
    <text evidence="4">The sequence shown here is derived from an EMBL/GenBank/DDBJ whole genome shotgun (WGS) entry which is preliminary data.</text>
</comment>
<feature type="domain" description="Bacterial surface antigen (D15)" evidence="3">
    <location>
        <begin position="116"/>
        <end position="426"/>
    </location>
</feature>
<keyword evidence="2" id="KW-0472">Membrane</keyword>
<evidence type="ECO:0000313" key="4">
    <source>
        <dbReference type="EMBL" id="CAG9311846.1"/>
    </source>
</evidence>